<comment type="caution">
    <text evidence="8">The sequence shown here is derived from an EMBL/GenBank/DDBJ whole genome shotgun (WGS) entry which is preliminary data.</text>
</comment>
<protein>
    <submittedName>
        <fullName evidence="8">Protein atonal homolog 8</fullName>
    </submittedName>
</protein>
<dbReference type="PANTHER" id="PTHR19290">
    <property type="entry name" value="BASIC HELIX-LOOP-HELIX PROTEIN NEUROGENIN-RELATED"/>
    <property type="match status" value="1"/>
</dbReference>
<accession>A0A8X7BS14</accession>
<dbReference type="GO" id="GO:0009653">
    <property type="term" value="P:anatomical structure morphogenesis"/>
    <property type="evidence" value="ECO:0007669"/>
    <property type="project" value="TreeGrafter"/>
</dbReference>
<evidence type="ECO:0000256" key="4">
    <source>
        <dbReference type="ARBA" id="ARBA00023125"/>
    </source>
</evidence>
<name>A0A8X7BS14_9ARAC</name>
<keyword evidence="3" id="KW-0805">Transcription regulation</keyword>
<dbReference type="FunFam" id="4.10.280.10:FF:000052">
    <property type="entry name" value="Protein atonal homolog 8"/>
    <property type="match status" value="1"/>
</dbReference>
<dbReference type="AlphaFoldDB" id="A0A8X7BS14"/>
<evidence type="ECO:0000259" key="7">
    <source>
        <dbReference type="PROSITE" id="PS50888"/>
    </source>
</evidence>
<reference evidence="8" key="1">
    <citation type="submission" date="2020-08" db="EMBL/GenBank/DDBJ databases">
        <title>Multicomponent nature underlies the extraordinary mechanical properties of spider dragline silk.</title>
        <authorList>
            <person name="Kono N."/>
            <person name="Nakamura H."/>
            <person name="Mori M."/>
            <person name="Yoshida Y."/>
            <person name="Ohtoshi R."/>
            <person name="Malay A.D."/>
            <person name="Moran D.A.P."/>
            <person name="Tomita M."/>
            <person name="Numata K."/>
            <person name="Arakawa K."/>
        </authorList>
    </citation>
    <scope>NUCLEOTIDE SEQUENCE</scope>
</reference>
<evidence type="ECO:0000313" key="9">
    <source>
        <dbReference type="Proteomes" id="UP000886998"/>
    </source>
</evidence>
<dbReference type="SMART" id="SM00353">
    <property type="entry name" value="HLH"/>
    <property type="match status" value="1"/>
</dbReference>
<sequence length="102" mass="12045">MSRESRIEANAKERTRMQTLNVAFEDLRRAIPAYAHNQKLSQLAILRIASAYIVTLTCLIEQDYSEEQSRPTLERCVEHCTRTIQAESRSRRRHRRVKETRT</sequence>
<keyword evidence="6" id="KW-0539">Nucleus</keyword>
<dbReference type="Proteomes" id="UP000886998">
    <property type="component" value="Unassembled WGS sequence"/>
</dbReference>
<dbReference type="GO" id="GO:0016607">
    <property type="term" value="C:nuclear speck"/>
    <property type="evidence" value="ECO:0007669"/>
    <property type="project" value="UniProtKB-SubCell"/>
</dbReference>
<evidence type="ECO:0000256" key="1">
    <source>
        <dbReference type="ARBA" id="ARBA00004324"/>
    </source>
</evidence>
<dbReference type="Gene3D" id="4.10.280.10">
    <property type="entry name" value="Helix-loop-helix DNA-binding domain"/>
    <property type="match status" value="1"/>
</dbReference>
<evidence type="ECO:0000313" key="8">
    <source>
        <dbReference type="EMBL" id="GFY40517.1"/>
    </source>
</evidence>
<dbReference type="InterPro" id="IPR036638">
    <property type="entry name" value="HLH_DNA-bd_sf"/>
</dbReference>
<evidence type="ECO:0000256" key="5">
    <source>
        <dbReference type="ARBA" id="ARBA00023163"/>
    </source>
</evidence>
<comment type="subcellular location">
    <subcellularLocation>
        <location evidence="2">Cytoplasm</location>
    </subcellularLocation>
    <subcellularLocation>
        <location evidence="1">Nucleus speckle</location>
    </subcellularLocation>
</comment>
<dbReference type="SUPFAM" id="SSF47459">
    <property type="entry name" value="HLH, helix-loop-helix DNA-binding domain"/>
    <property type="match status" value="1"/>
</dbReference>
<evidence type="ECO:0000256" key="2">
    <source>
        <dbReference type="ARBA" id="ARBA00004496"/>
    </source>
</evidence>
<feature type="domain" description="BHLH" evidence="7">
    <location>
        <begin position="4"/>
        <end position="56"/>
    </location>
</feature>
<keyword evidence="5" id="KW-0804">Transcription</keyword>
<dbReference type="OrthoDB" id="10001938at2759"/>
<dbReference type="PROSITE" id="PS50888">
    <property type="entry name" value="BHLH"/>
    <property type="match status" value="1"/>
</dbReference>
<evidence type="ECO:0000256" key="3">
    <source>
        <dbReference type="ARBA" id="ARBA00023015"/>
    </source>
</evidence>
<keyword evidence="9" id="KW-1185">Reference proteome</keyword>
<dbReference type="EMBL" id="BMAV01001956">
    <property type="protein sequence ID" value="GFY40517.1"/>
    <property type="molecule type" value="Genomic_DNA"/>
</dbReference>
<dbReference type="GO" id="GO:0003700">
    <property type="term" value="F:DNA-binding transcription factor activity"/>
    <property type="evidence" value="ECO:0007669"/>
    <property type="project" value="TreeGrafter"/>
</dbReference>
<dbReference type="InterPro" id="IPR011598">
    <property type="entry name" value="bHLH_dom"/>
</dbReference>
<keyword evidence="4" id="KW-0238">DNA-binding</keyword>
<dbReference type="InterPro" id="IPR050359">
    <property type="entry name" value="bHLH_transcription_factors"/>
</dbReference>
<dbReference type="PANTHER" id="PTHR19290:SF102">
    <property type="entry name" value="TRANSCRIPTION FACTOR ATOH8"/>
    <property type="match status" value="1"/>
</dbReference>
<organism evidence="8 9">
    <name type="scientific">Trichonephila inaurata madagascariensis</name>
    <dbReference type="NCBI Taxonomy" id="2747483"/>
    <lineage>
        <taxon>Eukaryota</taxon>
        <taxon>Metazoa</taxon>
        <taxon>Ecdysozoa</taxon>
        <taxon>Arthropoda</taxon>
        <taxon>Chelicerata</taxon>
        <taxon>Arachnida</taxon>
        <taxon>Araneae</taxon>
        <taxon>Araneomorphae</taxon>
        <taxon>Entelegynae</taxon>
        <taxon>Araneoidea</taxon>
        <taxon>Nephilidae</taxon>
        <taxon>Trichonephila</taxon>
        <taxon>Trichonephila inaurata</taxon>
    </lineage>
</organism>
<dbReference type="GO" id="GO:0045944">
    <property type="term" value="P:positive regulation of transcription by RNA polymerase II"/>
    <property type="evidence" value="ECO:0007669"/>
    <property type="project" value="TreeGrafter"/>
</dbReference>
<dbReference type="GO" id="GO:0070888">
    <property type="term" value="F:E-box binding"/>
    <property type="evidence" value="ECO:0007669"/>
    <property type="project" value="TreeGrafter"/>
</dbReference>
<dbReference type="GO" id="GO:0046983">
    <property type="term" value="F:protein dimerization activity"/>
    <property type="evidence" value="ECO:0007669"/>
    <property type="project" value="InterPro"/>
</dbReference>
<evidence type="ECO:0000256" key="6">
    <source>
        <dbReference type="ARBA" id="ARBA00023242"/>
    </source>
</evidence>
<dbReference type="GO" id="GO:0005737">
    <property type="term" value="C:cytoplasm"/>
    <property type="evidence" value="ECO:0007669"/>
    <property type="project" value="UniProtKB-SubCell"/>
</dbReference>
<gene>
    <name evidence="8" type="primary">atoh8</name>
    <name evidence="8" type="ORF">TNIN_270481</name>
</gene>
<proteinExistence type="predicted"/>
<dbReference type="Pfam" id="PF00010">
    <property type="entry name" value="HLH"/>
    <property type="match status" value="1"/>
</dbReference>